<proteinExistence type="predicted"/>
<sequence length="384" mass="43231">MAGRQNAFLSSMVSELKQKTSSMSQSMSSDEQHQQMSSSSSVRTSVTSSSASYSTTTAEGQNSSDRRQQTIGRIPQVAHSTFQRINDFQVLLQDLITHSRELREDTKDLQKAHEFMLALPQRLTDSKFIENLSGYKGNIHKLGRLLRHNRRPKRELVSSRMIGALVGPRISHRPRSQGRELVDGDCRGRARERYLFLFKARILVTKVRRVTDDRNLFLLKDIIRLPDVEVKVRQEEGDCCSFDLIHSDPRFVRYPLNLRCTDRSIHDDWLIEIRNTPLTLVIALQEHAEDDLQVDGPGETDNEANYPVVPPPVQTKPTQLKPITPAPSDPAGQQDSAQIAKKIKDLIHLKGVVQSVPQASPLQSPITEKAPPGEIDLSVPILSI</sequence>
<dbReference type="PANTHER" id="PTHR22826">
    <property type="entry name" value="RHO GUANINE EXCHANGE FACTOR-RELATED"/>
    <property type="match status" value="1"/>
</dbReference>
<keyword evidence="1" id="KW-0344">Guanine-nucleotide releasing factor</keyword>
<dbReference type="PANTHER" id="PTHR22826:SF106">
    <property type="entry name" value="TRIO, ISOFORM A"/>
    <property type="match status" value="1"/>
</dbReference>
<dbReference type="Proteomes" id="UP000000305">
    <property type="component" value="Unassembled WGS sequence"/>
</dbReference>
<evidence type="ECO:0000313" key="4">
    <source>
        <dbReference type="EMBL" id="EFX74886.1"/>
    </source>
</evidence>
<evidence type="ECO:0000256" key="1">
    <source>
        <dbReference type="ARBA" id="ARBA00022658"/>
    </source>
</evidence>
<dbReference type="PhylomeDB" id="E9GZW5"/>
<evidence type="ECO:0000259" key="3">
    <source>
        <dbReference type="Pfam" id="PF22697"/>
    </source>
</evidence>
<dbReference type="InParanoid" id="E9GZW5"/>
<dbReference type="STRING" id="6669.E9GZW5"/>
<protein>
    <recommendedName>
        <fullName evidence="3">SOS1/NGEF-like PH domain-containing protein</fullName>
    </recommendedName>
</protein>
<dbReference type="GO" id="GO:0005085">
    <property type="term" value="F:guanyl-nucleotide exchange factor activity"/>
    <property type="evidence" value="ECO:0007669"/>
    <property type="project" value="UniProtKB-KW"/>
</dbReference>
<dbReference type="AlphaFoldDB" id="E9GZW5"/>
<feature type="domain" description="SOS1/NGEF-like PH" evidence="3">
    <location>
        <begin position="186"/>
        <end position="275"/>
    </location>
</feature>
<dbReference type="Gene3D" id="2.30.29.30">
    <property type="entry name" value="Pleckstrin-homology domain (PH domain)/Phosphotyrosine-binding domain (PTB)"/>
    <property type="match status" value="1"/>
</dbReference>
<gene>
    <name evidence="4" type="ORF">DAPPUDRAFT_251183</name>
</gene>
<dbReference type="InterPro" id="IPR035899">
    <property type="entry name" value="DBL_dom_sf"/>
</dbReference>
<accession>E9GZW5</accession>
<dbReference type="InterPro" id="IPR011993">
    <property type="entry name" value="PH-like_dom_sf"/>
</dbReference>
<dbReference type="SUPFAM" id="SSF50729">
    <property type="entry name" value="PH domain-like"/>
    <property type="match status" value="1"/>
</dbReference>
<dbReference type="InterPro" id="IPR051336">
    <property type="entry name" value="RhoGEF_Guanine_NuclExch_SF"/>
</dbReference>
<dbReference type="HOGENOM" id="CLU_720153_0_0_1"/>
<keyword evidence="5" id="KW-1185">Reference proteome</keyword>
<dbReference type="EMBL" id="GL732579">
    <property type="protein sequence ID" value="EFX74886.1"/>
    <property type="molecule type" value="Genomic_DNA"/>
</dbReference>
<dbReference type="eggNOG" id="KOG0613">
    <property type="taxonomic scope" value="Eukaryota"/>
</dbReference>
<dbReference type="OrthoDB" id="6381793at2759"/>
<dbReference type="KEGG" id="dpx:DAPPUDRAFT_251183"/>
<feature type="compositionally biased region" description="Acidic residues" evidence="2">
    <location>
        <begin position="293"/>
        <end position="302"/>
    </location>
</feature>
<organism evidence="4 5">
    <name type="scientific">Daphnia pulex</name>
    <name type="common">Water flea</name>
    <dbReference type="NCBI Taxonomy" id="6669"/>
    <lineage>
        <taxon>Eukaryota</taxon>
        <taxon>Metazoa</taxon>
        <taxon>Ecdysozoa</taxon>
        <taxon>Arthropoda</taxon>
        <taxon>Crustacea</taxon>
        <taxon>Branchiopoda</taxon>
        <taxon>Diplostraca</taxon>
        <taxon>Cladocera</taxon>
        <taxon>Anomopoda</taxon>
        <taxon>Daphniidae</taxon>
        <taxon>Daphnia</taxon>
    </lineage>
</organism>
<dbReference type="Gene3D" id="1.20.900.10">
    <property type="entry name" value="Dbl homology (DH) domain"/>
    <property type="match status" value="1"/>
</dbReference>
<reference evidence="4 5" key="1">
    <citation type="journal article" date="2011" name="Science">
        <title>The ecoresponsive genome of Daphnia pulex.</title>
        <authorList>
            <person name="Colbourne J.K."/>
            <person name="Pfrender M.E."/>
            <person name="Gilbert D."/>
            <person name="Thomas W.K."/>
            <person name="Tucker A."/>
            <person name="Oakley T.H."/>
            <person name="Tokishita S."/>
            <person name="Aerts A."/>
            <person name="Arnold G.J."/>
            <person name="Basu M.K."/>
            <person name="Bauer D.J."/>
            <person name="Caceres C.E."/>
            <person name="Carmel L."/>
            <person name="Casola C."/>
            <person name="Choi J.H."/>
            <person name="Detter J.C."/>
            <person name="Dong Q."/>
            <person name="Dusheyko S."/>
            <person name="Eads B.D."/>
            <person name="Frohlich T."/>
            <person name="Geiler-Samerotte K.A."/>
            <person name="Gerlach D."/>
            <person name="Hatcher P."/>
            <person name="Jogdeo S."/>
            <person name="Krijgsveld J."/>
            <person name="Kriventseva E.V."/>
            <person name="Kultz D."/>
            <person name="Laforsch C."/>
            <person name="Lindquist E."/>
            <person name="Lopez J."/>
            <person name="Manak J.R."/>
            <person name="Muller J."/>
            <person name="Pangilinan J."/>
            <person name="Patwardhan R.P."/>
            <person name="Pitluck S."/>
            <person name="Pritham E.J."/>
            <person name="Rechtsteiner A."/>
            <person name="Rho M."/>
            <person name="Rogozin I.B."/>
            <person name="Sakarya O."/>
            <person name="Salamov A."/>
            <person name="Schaack S."/>
            <person name="Shapiro H."/>
            <person name="Shiga Y."/>
            <person name="Skalitzky C."/>
            <person name="Smith Z."/>
            <person name="Souvorov A."/>
            <person name="Sung W."/>
            <person name="Tang Z."/>
            <person name="Tsuchiya D."/>
            <person name="Tu H."/>
            <person name="Vos H."/>
            <person name="Wang M."/>
            <person name="Wolf Y.I."/>
            <person name="Yamagata H."/>
            <person name="Yamada T."/>
            <person name="Ye Y."/>
            <person name="Shaw J.R."/>
            <person name="Andrews J."/>
            <person name="Crease T.J."/>
            <person name="Tang H."/>
            <person name="Lucas S.M."/>
            <person name="Robertson H.M."/>
            <person name="Bork P."/>
            <person name="Koonin E.V."/>
            <person name="Zdobnov E.M."/>
            <person name="Grigoriev I.V."/>
            <person name="Lynch M."/>
            <person name="Boore J.L."/>
        </authorList>
    </citation>
    <scope>NUCLEOTIDE SEQUENCE [LARGE SCALE GENOMIC DNA]</scope>
</reference>
<name>E9GZW5_DAPPU</name>
<feature type="compositionally biased region" description="Low complexity" evidence="2">
    <location>
        <begin position="20"/>
        <end position="57"/>
    </location>
</feature>
<feature type="region of interest" description="Disordered" evidence="2">
    <location>
        <begin position="1"/>
        <end position="68"/>
    </location>
</feature>
<dbReference type="Pfam" id="PF22697">
    <property type="entry name" value="SOS1_NGEF_PH"/>
    <property type="match status" value="1"/>
</dbReference>
<evidence type="ECO:0000256" key="2">
    <source>
        <dbReference type="SAM" id="MobiDB-lite"/>
    </source>
</evidence>
<feature type="region of interest" description="Disordered" evidence="2">
    <location>
        <begin position="293"/>
        <end position="336"/>
    </location>
</feature>
<dbReference type="InterPro" id="IPR055251">
    <property type="entry name" value="SOS1_NGEF_PH"/>
</dbReference>
<evidence type="ECO:0000313" key="5">
    <source>
        <dbReference type="Proteomes" id="UP000000305"/>
    </source>
</evidence>